<dbReference type="Proteomes" id="UP000176998">
    <property type="component" value="Unassembled WGS sequence"/>
</dbReference>
<dbReference type="OrthoDB" id="1046782at2759"/>
<evidence type="ECO:0000313" key="1">
    <source>
        <dbReference type="EMBL" id="OHE92970.1"/>
    </source>
</evidence>
<evidence type="ECO:0000313" key="2">
    <source>
        <dbReference type="Proteomes" id="UP000176998"/>
    </source>
</evidence>
<gene>
    <name evidence="1" type="ORF">CORC01_11693</name>
</gene>
<accession>A0A1G4AUX2</accession>
<proteinExistence type="predicted"/>
<keyword evidence="1" id="KW-0378">Hydrolase</keyword>
<organism evidence="1 2">
    <name type="scientific">Colletotrichum orchidophilum</name>
    <dbReference type="NCBI Taxonomy" id="1209926"/>
    <lineage>
        <taxon>Eukaryota</taxon>
        <taxon>Fungi</taxon>
        <taxon>Dikarya</taxon>
        <taxon>Ascomycota</taxon>
        <taxon>Pezizomycotina</taxon>
        <taxon>Sordariomycetes</taxon>
        <taxon>Hypocreomycetidae</taxon>
        <taxon>Glomerellales</taxon>
        <taxon>Glomerellaceae</taxon>
        <taxon>Colletotrichum</taxon>
    </lineage>
</organism>
<protein>
    <submittedName>
        <fullName evidence="1">Glycosyl hydrolase family 71</fullName>
    </submittedName>
</protein>
<dbReference type="Gene3D" id="3.20.20.80">
    <property type="entry name" value="Glycosidases"/>
    <property type="match status" value="1"/>
</dbReference>
<dbReference type="AlphaFoldDB" id="A0A1G4AUX2"/>
<comment type="caution">
    <text evidence="1">The sequence shown here is derived from an EMBL/GenBank/DDBJ whole genome shotgun (WGS) entry which is preliminary data.</text>
</comment>
<dbReference type="GO" id="GO:0051118">
    <property type="term" value="F:glucan endo-1,3-alpha-glucosidase activity"/>
    <property type="evidence" value="ECO:0007669"/>
    <property type="project" value="InterPro"/>
</dbReference>
<name>A0A1G4AUX2_9PEZI</name>
<sequence length="156" mass="16705">MAYGDPTNENSVAAAFQHASSLGFQLFFSFDYAGNGPWPKSEVESLINSYSGSGAYFHYQSRPFVSTFEGPDQAEDWIDIEAATGCFCIPDWSSLGAKPAMTKAGGVADATSCKDGGTVGNTVSQLQLEFRPWNVASEAIYFTALLVSSATIEVTR</sequence>
<dbReference type="GeneID" id="34564825"/>
<keyword evidence="2" id="KW-1185">Reference proteome</keyword>
<dbReference type="STRING" id="1209926.A0A1G4AUX2"/>
<dbReference type="InterPro" id="IPR005197">
    <property type="entry name" value="Glyco_hydro_71"/>
</dbReference>
<dbReference type="EMBL" id="MJBS01000131">
    <property type="protein sequence ID" value="OHE92970.1"/>
    <property type="molecule type" value="Genomic_DNA"/>
</dbReference>
<dbReference type="RefSeq" id="XP_022470138.1">
    <property type="nucleotide sequence ID" value="XM_022623315.1"/>
</dbReference>
<dbReference type="Pfam" id="PF03659">
    <property type="entry name" value="Glyco_hydro_71"/>
    <property type="match status" value="1"/>
</dbReference>
<reference evidence="1 2" key="1">
    <citation type="submission" date="2016-09" db="EMBL/GenBank/DDBJ databases">
        <authorList>
            <person name="Capua I."/>
            <person name="De Benedictis P."/>
            <person name="Joannis T."/>
            <person name="Lombin L.H."/>
            <person name="Cattoli G."/>
        </authorList>
    </citation>
    <scope>NUCLEOTIDE SEQUENCE [LARGE SCALE GENOMIC DNA]</scope>
    <source>
        <strain evidence="1 2">IMI 309357</strain>
    </source>
</reference>